<dbReference type="PANTHER" id="PTHR34820">
    <property type="entry name" value="INNER MEMBRANE PROTEIN YEBZ"/>
    <property type="match status" value="1"/>
</dbReference>
<organism evidence="9 10">
    <name type="scientific">Brevibacterium pityocampae</name>
    <dbReference type="NCBI Taxonomy" id="506594"/>
    <lineage>
        <taxon>Bacteria</taxon>
        <taxon>Bacillati</taxon>
        <taxon>Actinomycetota</taxon>
        <taxon>Actinomycetes</taxon>
        <taxon>Micrococcales</taxon>
        <taxon>Brevibacteriaceae</taxon>
        <taxon>Brevibacterium</taxon>
    </lineage>
</organism>
<evidence type="ECO:0000256" key="6">
    <source>
        <dbReference type="SAM" id="Phobius"/>
    </source>
</evidence>
<feature type="transmembrane region" description="Helical" evidence="6">
    <location>
        <begin position="182"/>
        <end position="202"/>
    </location>
</feature>
<dbReference type="InterPro" id="IPR032694">
    <property type="entry name" value="CopC/D"/>
</dbReference>
<dbReference type="Pfam" id="PF04234">
    <property type="entry name" value="CopC"/>
    <property type="match status" value="1"/>
</dbReference>
<dbReference type="InterPro" id="IPR007348">
    <property type="entry name" value="CopC_dom"/>
</dbReference>
<dbReference type="PANTHER" id="PTHR34820:SF4">
    <property type="entry name" value="INNER MEMBRANE PROTEIN YEBZ"/>
    <property type="match status" value="1"/>
</dbReference>
<accession>A0ABP8J9L7</accession>
<dbReference type="RefSeq" id="WP_247618427.1">
    <property type="nucleotide sequence ID" value="NZ_BAABGL010000004.1"/>
</dbReference>
<evidence type="ECO:0000256" key="4">
    <source>
        <dbReference type="ARBA" id="ARBA00023008"/>
    </source>
</evidence>
<dbReference type="Proteomes" id="UP001500642">
    <property type="component" value="Unassembled WGS sequence"/>
</dbReference>
<feature type="domain" description="CopC" evidence="8">
    <location>
        <begin position="32"/>
        <end position="124"/>
    </location>
</feature>
<comment type="subcellular location">
    <subcellularLocation>
        <location evidence="1">Cell envelope</location>
    </subcellularLocation>
</comment>
<keyword evidence="4" id="KW-0186">Copper</keyword>
<feature type="chain" id="PRO_5045039825" description="CopC domain-containing protein" evidence="7">
    <location>
        <begin position="32"/>
        <end position="219"/>
    </location>
</feature>
<dbReference type="InterPro" id="IPR014755">
    <property type="entry name" value="Cu-Rt/internalin_Ig-like"/>
</dbReference>
<keyword evidence="6" id="KW-0472">Membrane</keyword>
<keyword evidence="2" id="KW-0479">Metal-binding</keyword>
<feature type="region of interest" description="Disordered" evidence="5">
    <location>
        <begin position="126"/>
        <end position="177"/>
    </location>
</feature>
<dbReference type="SUPFAM" id="SSF81296">
    <property type="entry name" value="E set domains"/>
    <property type="match status" value="1"/>
</dbReference>
<dbReference type="Gene3D" id="2.60.40.1220">
    <property type="match status" value="1"/>
</dbReference>
<evidence type="ECO:0000256" key="1">
    <source>
        <dbReference type="ARBA" id="ARBA00004196"/>
    </source>
</evidence>
<name>A0ABP8J9L7_9MICO</name>
<evidence type="ECO:0000259" key="8">
    <source>
        <dbReference type="Pfam" id="PF04234"/>
    </source>
</evidence>
<evidence type="ECO:0000313" key="10">
    <source>
        <dbReference type="Proteomes" id="UP001500642"/>
    </source>
</evidence>
<keyword evidence="10" id="KW-1185">Reference proteome</keyword>
<evidence type="ECO:0000256" key="5">
    <source>
        <dbReference type="SAM" id="MobiDB-lite"/>
    </source>
</evidence>
<evidence type="ECO:0000313" key="9">
    <source>
        <dbReference type="EMBL" id="GAA4387368.1"/>
    </source>
</evidence>
<dbReference type="EMBL" id="BAABGL010000004">
    <property type="protein sequence ID" value="GAA4387368.1"/>
    <property type="molecule type" value="Genomic_DNA"/>
</dbReference>
<keyword evidence="3 7" id="KW-0732">Signal</keyword>
<protein>
    <recommendedName>
        <fullName evidence="8">CopC domain-containing protein</fullName>
    </recommendedName>
</protein>
<comment type="caution">
    <text evidence="9">The sequence shown here is derived from an EMBL/GenBank/DDBJ whole genome shotgun (WGS) entry which is preliminary data.</text>
</comment>
<feature type="signal peptide" evidence="7">
    <location>
        <begin position="1"/>
        <end position="31"/>
    </location>
</feature>
<proteinExistence type="predicted"/>
<evidence type="ECO:0000256" key="7">
    <source>
        <dbReference type="SAM" id="SignalP"/>
    </source>
</evidence>
<gene>
    <name evidence="9" type="ORF">GCM10023167_11220</name>
</gene>
<evidence type="ECO:0000256" key="3">
    <source>
        <dbReference type="ARBA" id="ARBA00022729"/>
    </source>
</evidence>
<dbReference type="InterPro" id="IPR014756">
    <property type="entry name" value="Ig_E-set"/>
</dbReference>
<evidence type="ECO:0000256" key="2">
    <source>
        <dbReference type="ARBA" id="ARBA00022723"/>
    </source>
</evidence>
<keyword evidence="6" id="KW-1133">Transmembrane helix</keyword>
<reference evidence="10" key="1">
    <citation type="journal article" date="2019" name="Int. J. Syst. Evol. Microbiol.">
        <title>The Global Catalogue of Microorganisms (GCM) 10K type strain sequencing project: providing services to taxonomists for standard genome sequencing and annotation.</title>
        <authorList>
            <consortium name="The Broad Institute Genomics Platform"/>
            <consortium name="The Broad Institute Genome Sequencing Center for Infectious Disease"/>
            <person name="Wu L."/>
            <person name="Ma J."/>
        </authorList>
    </citation>
    <scope>NUCLEOTIDE SEQUENCE [LARGE SCALE GENOMIC DNA]</scope>
    <source>
        <strain evidence="10">JCM 17808</strain>
    </source>
</reference>
<keyword evidence="6" id="KW-0812">Transmembrane</keyword>
<sequence length="219" mass="22322">MTVRSTRTSLFALVAALFVGLGLLLAPAAAAHDQLVSSNPEEGAELDSQPEWIELEFSGEVQEMGSEVQVMHNGENVSAGELTVDGTKVSSALPADLGAGEYTIVWRVVSSDGHPISGEIPFTIQDAGGAGGESAPAGTEEGEGPGLGAGAVDEEPQLGGEQRGSLEEGEAENASSGMSTPMIVLLGVGALAVVVMVVLLLMRKNKGLPGTEGDTDRKP</sequence>